<keyword evidence="5" id="KW-0479">Metal-binding</keyword>
<name>A0AA94WRX3_9BACI</name>
<evidence type="ECO:0000256" key="7">
    <source>
        <dbReference type="ARBA" id="ARBA00023004"/>
    </source>
</evidence>
<evidence type="ECO:0000313" key="11">
    <source>
        <dbReference type="EMBL" id="TYS59699.1"/>
    </source>
</evidence>
<gene>
    <name evidence="11" type="ORF">FZC74_05980</name>
</gene>
<dbReference type="Pfam" id="PF00111">
    <property type="entry name" value="Fer2"/>
    <property type="match status" value="1"/>
</dbReference>
<dbReference type="SUPFAM" id="SSF54292">
    <property type="entry name" value="2Fe-2S ferredoxin-like"/>
    <property type="match status" value="1"/>
</dbReference>
<dbReference type="PROSITE" id="PS00197">
    <property type="entry name" value="2FE2S_FER_1"/>
    <property type="match status" value="1"/>
</dbReference>
<dbReference type="PRINTS" id="PR00409">
    <property type="entry name" value="PHDIOXRDTASE"/>
</dbReference>
<dbReference type="InterPro" id="IPR012675">
    <property type="entry name" value="Beta-grasp_dom_sf"/>
</dbReference>
<keyword evidence="3" id="KW-0288">FMN</keyword>
<dbReference type="EMBL" id="VTEU01000002">
    <property type="protein sequence ID" value="TYS59699.1"/>
    <property type="molecule type" value="Genomic_DNA"/>
</dbReference>
<dbReference type="CDD" id="cd00207">
    <property type="entry name" value="fer2"/>
    <property type="match status" value="1"/>
</dbReference>
<dbReference type="GO" id="GO:0046872">
    <property type="term" value="F:metal ion binding"/>
    <property type="evidence" value="ECO:0007669"/>
    <property type="project" value="UniProtKB-KW"/>
</dbReference>
<dbReference type="InterPro" id="IPR001041">
    <property type="entry name" value="2Fe-2S_ferredoxin-type"/>
</dbReference>
<evidence type="ECO:0000259" key="10">
    <source>
        <dbReference type="PROSITE" id="PS51384"/>
    </source>
</evidence>
<keyword evidence="4" id="KW-0001">2Fe-2S</keyword>
<accession>A0AA94WRX3</accession>
<dbReference type="AlphaFoldDB" id="A0AA94WRX3"/>
<dbReference type="Pfam" id="PF00970">
    <property type="entry name" value="FAD_binding_6"/>
    <property type="match status" value="1"/>
</dbReference>
<dbReference type="InterPro" id="IPR036010">
    <property type="entry name" value="2Fe-2S_ferredoxin-like_sf"/>
</dbReference>
<dbReference type="InterPro" id="IPR017927">
    <property type="entry name" value="FAD-bd_FR_type"/>
</dbReference>
<evidence type="ECO:0000256" key="3">
    <source>
        <dbReference type="ARBA" id="ARBA00022643"/>
    </source>
</evidence>
<dbReference type="RefSeq" id="WP_148965232.1">
    <property type="nucleotide sequence ID" value="NZ_VTEU01000002.1"/>
</dbReference>
<evidence type="ECO:0000256" key="8">
    <source>
        <dbReference type="ARBA" id="ARBA00023014"/>
    </source>
</evidence>
<dbReference type="Gene3D" id="3.40.50.80">
    <property type="entry name" value="Nucleotide-binding domain of ferredoxin-NADP reductase (FNR) module"/>
    <property type="match status" value="1"/>
</dbReference>
<proteinExistence type="predicted"/>
<comment type="cofactor">
    <cofactor evidence="1">
        <name>FMN</name>
        <dbReference type="ChEBI" id="CHEBI:58210"/>
    </cofactor>
</comment>
<keyword evidence="2" id="KW-0285">Flavoprotein</keyword>
<dbReference type="InterPro" id="IPR039261">
    <property type="entry name" value="FNR_nucleotide-bd"/>
</dbReference>
<dbReference type="Gene3D" id="2.40.30.10">
    <property type="entry name" value="Translation factors"/>
    <property type="match status" value="1"/>
</dbReference>
<evidence type="ECO:0000256" key="4">
    <source>
        <dbReference type="ARBA" id="ARBA00022714"/>
    </source>
</evidence>
<reference evidence="11 12" key="1">
    <citation type="submission" date="2019-08" db="EMBL/GenBank/DDBJ databases">
        <title>Bacillus genomes from the desert of Cuatro Cienegas, Coahuila.</title>
        <authorList>
            <person name="Olmedo-Alvarez G."/>
        </authorList>
    </citation>
    <scope>NUCLEOTIDE SEQUENCE [LARGE SCALE GENOMIC DNA]</scope>
    <source>
        <strain evidence="11 12">CH88_3T</strain>
    </source>
</reference>
<dbReference type="SUPFAM" id="SSF63380">
    <property type="entry name" value="Riboflavin synthase domain-like"/>
    <property type="match status" value="1"/>
</dbReference>
<dbReference type="InterPro" id="IPR008333">
    <property type="entry name" value="Cbr1-like_FAD-bd_dom"/>
</dbReference>
<feature type="domain" description="2Fe-2S ferredoxin-type" evidence="9">
    <location>
        <begin position="232"/>
        <end position="321"/>
    </location>
</feature>
<dbReference type="SUPFAM" id="SSF52343">
    <property type="entry name" value="Ferredoxin reductase-like, C-terminal NADP-linked domain"/>
    <property type="match status" value="1"/>
</dbReference>
<dbReference type="InterPro" id="IPR017938">
    <property type="entry name" value="Riboflavin_synthase-like_b-brl"/>
</dbReference>
<comment type="caution">
    <text evidence="11">The sequence shown here is derived from an EMBL/GenBank/DDBJ whole genome shotgun (WGS) entry which is preliminary data.</text>
</comment>
<dbReference type="Pfam" id="PF22290">
    <property type="entry name" value="DmmA-like_N"/>
    <property type="match status" value="1"/>
</dbReference>
<keyword evidence="7" id="KW-0408">Iron</keyword>
<dbReference type="PROSITE" id="PS51085">
    <property type="entry name" value="2FE2S_FER_2"/>
    <property type="match status" value="1"/>
</dbReference>
<dbReference type="PROSITE" id="PS51384">
    <property type="entry name" value="FAD_FR"/>
    <property type="match status" value="1"/>
</dbReference>
<dbReference type="Gene3D" id="3.10.20.30">
    <property type="match status" value="1"/>
</dbReference>
<evidence type="ECO:0000259" key="9">
    <source>
        <dbReference type="PROSITE" id="PS51085"/>
    </source>
</evidence>
<evidence type="ECO:0000313" key="12">
    <source>
        <dbReference type="Proteomes" id="UP000323393"/>
    </source>
</evidence>
<dbReference type="CDD" id="cd06185">
    <property type="entry name" value="PDR_like"/>
    <property type="match status" value="1"/>
</dbReference>
<keyword evidence="6" id="KW-0560">Oxidoreductase</keyword>
<evidence type="ECO:0000256" key="5">
    <source>
        <dbReference type="ARBA" id="ARBA00022723"/>
    </source>
</evidence>
<dbReference type="PANTHER" id="PTHR30212:SF2">
    <property type="entry name" value="PROTEIN YIIM"/>
    <property type="match status" value="1"/>
</dbReference>
<dbReference type="Proteomes" id="UP000323393">
    <property type="component" value="Unassembled WGS sequence"/>
</dbReference>
<evidence type="ECO:0000256" key="6">
    <source>
        <dbReference type="ARBA" id="ARBA00023002"/>
    </source>
</evidence>
<evidence type="ECO:0000256" key="1">
    <source>
        <dbReference type="ARBA" id="ARBA00001917"/>
    </source>
</evidence>
<keyword evidence="8" id="KW-0411">Iron-sulfur</keyword>
<dbReference type="InterPro" id="IPR006058">
    <property type="entry name" value="2Fe2S_fd_BS"/>
</dbReference>
<organism evidence="11 12">
    <name type="scientific">Sutcliffiella horikoshii</name>
    <dbReference type="NCBI Taxonomy" id="79883"/>
    <lineage>
        <taxon>Bacteria</taxon>
        <taxon>Bacillati</taxon>
        <taxon>Bacillota</taxon>
        <taxon>Bacilli</taxon>
        <taxon>Bacillales</taxon>
        <taxon>Bacillaceae</taxon>
        <taxon>Sutcliffiella</taxon>
    </lineage>
</organism>
<evidence type="ECO:0000256" key="2">
    <source>
        <dbReference type="ARBA" id="ARBA00022630"/>
    </source>
</evidence>
<protein>
    <submittedName>
        <fullName evidence="11">Oxidoreductase</fullName>
    </submittedName>
</protein>
<dbReference type="GO" id="GO:0051537">
    <property type="term" value="F:2 iron, 2 sulfur cluster binding"/>
    <property type="evidence" value="ECO:0007669"/>
    <property type="project" value="UniProtKB-KW"/>
</dbReference>
<feature type="domain" description="FAD-binding FR-type" evidence="10">
    <location>
        <begin position="4"/>
        <end position="109"/>
    </location>
</feature>
<sequence>MKLDNRLQVEINEIVQETATIKRFTLVQTNKSALPAFSPGSHIILFLNGRGGELERRYSLVGDPDRRGNYQIAVKLHEKSSGGSSYLHNKAQIGDILQISFPKNYFPLSFQARHHVFIAAGIGITPFLSMMRECKEQGASFELHYSTKTKDDCAFHSYLKKEYPQHTQFYFTKQENRINTTILLDQYIGTHVYLCGPAGFTSSFSRAAAIIGYPNASIHYEYFSTPTIFKPRSFILELTNGSFLTVPAEKSTLDVLLEAGNPVPHSCKVGRCGTCELSILEGEAEHNDSFLSTKQKESQACFLPCVSRSKTKTLKVDYSYK</sequence>
<dbReference type="InterPro" id="IPR052353">
    <property type="entry name" value="Benzoxazolinone_Detox_Enz"/>
</dbReference>
<dbReference type="InterPro" id="IPR054582">
    <property type="entry name" value="DmmA-like_N"/>
</dbReference>
<dbReference type="GO" id="GO:0016491">
    <property type="term" value="F:oxidoreductase activity"/>
    <property type="evidence" value="ECO:0007669"/>
    <property type="project" value="UniProtKB-KW"/>
</dbReference>
<dbReference type="PANTHER" id="PTHR30212">
    <property type="entry name" value="PROTEIN YIIM"/>
    <property type="match status" value="1"/>
</dbReference>